<evidence type="ECO:0000313" key="3">
    <source>
        <dbReference type="Proteomes" id="UP000466586"/>
    </source>
</evidence>
<feature type="coiled-coil region" evidence="1">
    <location>
        <begin position="83"/>
        <end position="117"/>
    </location>
</feature>
<evidence type="ECO:0000313" key="2">
    <source>
        <dbReference type="EMBL" id="MXV53355.1"/>
    </source>
</evidence>
<evidence type="ECO:0000256" key="1">
    <source>
        <dbReference type="SAM" id="Coils"/>
    </source>
</evidence>
<evidence type="ECO:0008006" key="4">
    <source>
        <dbReference type="Google" id="ProtNLM"/>
    </source>
</evidence>
<accession>A0A7K1YFH6</accession>
<protein>
    <recommendedName>
        <fullName evidence="4">Transposase</fullName>
    </recommendedName>
</protein>
<dbReference type="InterPro" id="IPR009057">
    <property type="entry name" value="Homeodomain-like_sf"/>
</dbReference>
<comment type="caution">
    <text evidence="2">The sequence shown here is derived from an EMBL/GenBank/DDBJ whole genome shotgun (WGS) entry which is preliminary data.</text>
</comment>
<organism evidence="2 3">
    <name type="scientific">Hufsiella arboris</name>
    <dbReference type="NCBI Taxonomy" id="2695275"/>
    <lineage>
        <taxon>Bacteria</taxon>
        <taxon>Pseudomonadati</taxon>
        <taxon>Bacteroidota</taxon>
        <taxon>Sphingobacteriia</taxon>
        <taxon>Sphingobacteriales</taxon>
        <taxon>Sphingobacteriaceae</taxon>
        <taxon>Hufsiella</taxon>
    </lineage>
</organism>
<dbReference type="Proteomes" id="UP000466586">
    <property type="component" value="Unassembled WGS sequence"/>
</dbReference>
<dbReference type="EMBL" id="WVHT01000034">
    <property type="protein sequence ID" value="MXV53355.1"/>
    <property type="molecule type" value="Genomic_DNA"/>
</dbReference>
<keyword evidence="1" id="KW-0175">Coiled coil</keyword>
<dbReference type="AlphaFoldDB" id="A0A7K1YFH6"/>
<dbReference type="SUPFAM" id="SSF46689">
    <property type="entry name" value="Homeodomain-like"/>
    <property type="match status" value="1"/>
</dbReference>
<dbReference type="RefSeq" id="WP_160846533.1">
    <property type="nucleotide sequence ID" value="NZ_WVHT01000034.1"/>
</dbReference>
<reference evidence="2 3" key="1">
    <citation type="submission" date="2019-11" db="EMBL/GenBank/DDBJ databases">
        <title>Pedobacter sp. HMF7647 Genome sequencing and assembly.</title>
        <authorList>
            <person name="Kang H."/>
            <person name="Kim H."/>
            <person name="Joh K."/>
        </authorList>
    </citation>
    <scope>NUCLEOTIDE SEQUENCE [LARGE SCALE GENOMIC DNA]</scope>
    <source>
        <strain evidence="2 3">HMF7647</strain>
    </source>
</reference>
<keyword evidence="3" id="KW-1185">Reference proteome</keyword>
<gene>
    <name evidence="2" type="ORF">GS399_20545</name>
</gene>
<name>A0A7K1YFH6_9SPHI</name>
<proteinExistence type="predicted"/>
<sequence length="129" mass="15157">MDRPINHLVQVYSETFKRQVIEEHLNTGASQSSLLRKYNIRFNGAFQKWMLQLGYRNSQPKARYLTLSNNSALATKEKNTPTTQSLEQRIKELERLLEDEQLRSEAYSRMIDIAEKELKIPIRKKSSTK</sequence>